<dbReference type="InterPro" id="IPR003598">
    <property type="entry name" value="Ig_sub2"/>
</dbReference>
<dbReference type="Gene3D" id="2.60.40.10">
    <property type="entry name" value="Immunoglobulins"/>
    <property type="match status" value="3"/>
</dbReference>
<evidence type="ECO:0000256" key="2">
    <source>
        <dbReference type="ARBA" id="ARBA00023157"/>
    </source>
</evidence>
<dbReference type="Pfam" id="PF13895">
    <property type="entry name" value="Ig_2"/>
    <property type="match status" value="2"/>
</dbReference>
<evidence type="ECO:0000313" key="4">
    <source>
        <dbReference type="Ensembl" id="ENSPKIP00000010517.1"/>
    </source>
</evidence>
<keyword evidence="1" id="KW-0732">Signal</keyword>
<dbReference type="SMART" id="SM00408">
    <property type="entry name" value="IGc2"/>
    <property type="match status" value="2"/>
</dbReference>
<feature type="domain" description="Ig-like" evidence="3">
    <location>
        <begin position="26"/>
        <end position="112"/>
    </location>
</feature>
<keyword evidence="5" id="KW-1185">Reference proteome</keyword>
<dbReference type="PROSITE" id="PS50835">
    <property type="entry name" value="IG_LIKE"/>
    <property type="match status" value="2"/>
</dbReference>
<dbReference type="STRING" id="1676925.ENSPKIP00000010517"/>
<dbReference type="Ensembl" id="ENSPKIT00000034650.1">
    <property type="protein sequence ID" value="ENSPKIP00000010517.1"/>
    <property type="gene ID" value="ENSPKIG00000025209.1"/>
</dbReference>
<dbReference type="PANTHER" id="PTHR11481:SF64">
    <property type="entry name" value="FC RECEPTOR-LIKE PROTEIN 4"/>
    <property type="match status" value="1"/>
</dbReference>
<dbReference type="SMART" id="SM00409">
    <property type="entry name" value="IG"/>
    <property type="match status" value="2"/>
</dbReference>
<evidence type="ECO:0000256" key="1">
    <source>
        <dbReference type="ARBA" id="ARBA00022729"/>
    </source>
</evidence>
<accession>A0A3B3QV83</accession>
<dbReference type="GO" id="GO:0009897">
    <property type="term" value="C:external side of plasma membrane"/>
    <property type="evidence" value="ECO:0007669"/>
    <property type="project" value="TreeGrafter"/>
</dbReference>
<keyword evidence="2" id="KW-1015">Disulfide bond</keyword>
<dbReference type="InterPro" id="IPR013783">
    <property type="entry name" value="Ig-like_fold"/>
</dbReference>
<dbReference type="GO" id="GO:0006955">
    <property type="term" value="P:immune response"/>
    <property type="evidence" value="ECO:0007669"/>
    <property type="project" value="TreeGrafter"/>
</dbReference>
<dbReference type="InterPro" id="IPR050488">
    <property type="entry name" value="Ig_Fc_receptor"/>
</dbReference>
<dbReference type="InterPro" id="IPR007110">
    <property type="entry name" value="Ig-like_dom"/>
</dbReference>
<dbReference type="GO" id="GO:0007166">
    <property type="term" value="P:cell surface receptor signaling pathway"/>
    <property type="evidence" value="ECO:0007669"/>
    <property type="project" value="TreeGrafter"/>
</dbReference>
<dbReference type="SUPFAM" id="SSF48726">
    <property type="entry name" value="Immunoglobulin"/>
    <property type="match status" value="2"/>
</dbReference>
<feature type="domain" description="Ig-like" evidence="3">
    <location>
        <begin position="115"/>
        <end position="190"/>
    </location>
</feature>
<dbReference type="GO" id="GO:0004888">
    <property type="term" value="F:transmembrane signaling receptor activity"/>
    <property type="evidence" value="ECO:0007669"/>
    <property type="project" value="TreeGrafter"/>
</dbReference>
<reference evidence="4" key="1">
    <citation type="submission" date="2025-08" db="UniProtKB">
        <authorList>
            <consortium name="Ensembl"/>
        </authorList>
    </citation>
    <scope>IDENTIFICATION</scope>
</reference>
<name>A0A3B3QV83_9TELE</name>
<dbReference type="GeneTree" id="ENSGT00940000169839"/>
<sequence>FHFSAISIAFICFPKPLVMFRYAGGPESIPKATGTRQGTLLVGETATMLCTIPGNKQIDWKYWWFKNGQPIRQFGLYDDIYTLTAKLPLDGGLYTCQGRTNTTETELQDTLQSDPLKIDVAGGWVVLLVPPAPLLIGDDITLTCRVRGKKRVTEAAFFKDGLELQRQPKSNLHLSRLTKEDQGVYWCRATWWQGLLWHTSQSLPVEVPVNGMPSLMLAYEKGVALWENAVSVYFLPNPGCTVQLNSRDPNLQPHYQFYRNHQKLPLATAEQLHIITKAGVQRSGLYHCRVILNRLPLSDPFSTTVRATCCPLNL</sequence>
<organism evidence="4 5">
    <name type="scientific">Paramormyrops kingsleyae</name>
    <dbReference type="NCBI Taxonomy" id="1676925"/>
    <lineage>
        <taxon>Eukaryota</taxon>
        <taxon>Metazoa</taxon>
        <taxon>Chordata</taxon>
        <taxon>Craniata</taxon>
        <taxon>Vertebrata</taxon>
        <taxon>Euteleostomi</taxon>
        <taxon>Actinopterygii</taxon>
        <taxon>Neopterygii</taxon>
        <taxon>Teleostei</taxon>
        <taxon>Osteoglossocephala</taxon>
        <taxon>Osteoglossomorpha</taxon>
        <taxon>Osteoglossiformes</taxon>
        <taxon>Mormyridae</taxon>
        <taxon>Paramormyrops</taxon>
    </lineage>
</organism>
<dbReference type="Proteomes" id="UP000261540">
    <property type="component" value="Unplaced"/>
</dbReference>
<proteinExistence type="predicted"/>
<reference evidence="4" key="2">
    <citation type="submission" date="2025-09" db="UniProtKB">
        <authorList>
            <consortium name="Ensembl"/>
        </authorList>
    </citation>
    <scope>IDENTIFICATION</scope>
</reference>
<dbReference type="InterPro" id="IPR003599">
    <property type="entry name" value="Ig_sub"/>
</dbReference>
<dbReference type="PANTHER" id="PTHR11481">
    <property type="entry name" value="IMMUNOGLOBULIN FC RECEPTOR"/>
    <property type="match status" value="1"/>
</dbReference>
<evidence type="ECO:0000313" key="5">
    <source>
        <dbReference type="Proteomes" id="UP000261540"/>
    </source>
</evidence>
<dbReference type="InterPro" id="IPR036179">
    <property type="entry name" value="Ig-like_dom_sf"/>
</dbReference>
<dbReference type="AlphaFoldDB" id="A0A3B3QV83"/>
<evidence type="ECO:0000259" key="3">
    <source>
        <dbReference type="PROSITE" id="PS50835"/>
    </source>
</evidence>
<protein>
    <recommendedName>
        <fullName evidence="3">Ig-like domain-containing protein</fullName>
    </recommendedName>
</protein>